<evidence type="ECO:0000256" key="1">
    <source>
        <dbReference type="SAM" id="Phobius"/>
    </source>
</evidence>
<sequence>MLRNKLIVLMFGGGVLLLVASALIGLVGLPQEPGGSLIIRFDPVKNEAGLLGGSGTFFGLLGTVAFIIILNFVLALEVYNREKFLSYAIGAVTLLITLLFLVASVNIAGIN</sequence>
<keyword evidence="1" id="KW-1133">Transmembrane helix</keyword>
<proteinExistence type="predicted"/>
<keyword evidence="1" id="KW-0472">Membrane</keyword>
<feature type="transmembrane region" description="Helical" evidence="1">
    <location>
        <begin position="7"/>
        <end position="29"/>
    </location>
</feature>
<organism evidence="2">
    <name type="scientific">uncultured Parcubacteria bacterium Rifle_16ft_4_minimus_37647</name>
    <dbReference type="NCBI Taxonomy" id="1665140"/>
    <lineage>
        <taxon>Bacteria</taxon>
        <taxon>Candidatus Parcubacteria</taxon>
        <taxon>environmental samples</taxon>
    </lineage>
</organism>
<accession>A0A0H4T7K7</accession>
<keyword evidence="1" id="KW-0812">Transmembrane</keyword>
<protein>
    <submittedName>
        <fullName evidence="2">Uncharacterized protein</fullName>
    </submittedName>
</protein>
<feature type="transmembrane region" description="Helical" evidence="1">
    <location>
        <begin position="49"/>
        <end position="72"/>
    </location>
</feature>
<feature type="transmembrane region" description="Helical" evidence="1">
    <location>
        <begin position="84"/>
        <end position="108"/>
    </location>
</feature>
<dbReference type="EMBL" id="KT007000">
    <property type="protein sequence ID" value="AKQ02432.1"/>
    <property type="molecule type" value="Genomic_DNA"/>
</dbReference>
<name>A0A0H4T7K7_9BACT</name>
<dbReference type="AlphaFoldDB" id="A0A0H4T7K7"/>
<reference evidence="2" key="1">
    <citation type="journal article" date="2015" name="ISME J.">
        <title>Aquifer environment selects for microbial species cohorts in sediment and groundwater.</title>
        <authorList>
            <person name="Hug L.A."/>
            <person name="Thomas B.C."/>
            <person name="Brown C.T."/>
            <person name="Frischkorn K.R."/>
            <person name="Williams K.H."/>
            <person name="Tringe S.G."/>
            <person name="Banfield J.F."/>
        </authorList>
    </citation>
    <scope>NUCLEOTIDE SEQUENCE</scope>
</reference>
<evidence type="ECO:0000313" key="2">
    <source>
        <dbReference type="EMBL" id="AKQ02432.1"/>
    </source>
</evidence>